<dbReference type="Proteomes" id="UP000000383">
    <property type="component" value="Chromosome"/>
</dbReference>
<dbReference type="PANTHER" id="PTHR43630">
    <property type="entry name" value="POLY-BETA-1,6-N-ACETYL-D-GLUCOSAMINE SYNTHASE"/>
    <property type="match status" value="1"/>
</dbReference>
<dbReference type="CAZy" id="GT2">
    <property type="family name" value="Glycosyltransferase Family 2"/>
</dbReference>
<protein>
    <submittedName>
        <fullName evidence="5">Glycosyl transferase family 2</fullName>
    </submittedName>
</protein>
<dbReference type="eggNOG" id="COG1215">
    <property type="taxonomic scope" value="Bacteria"/>
</dbReference>
<dbReference type="KEGG" id="meh:M301_2253"/>
<dbReference type="SUPFAM" id="SSF53448">
    <property type="entry name" value="Nucleotide-diphospho-sugar transferases"/>
    <property type="match status" value="1"/>
</dbReference>
<dbReference type="InterPro" id="IPR029044">
    <property type="entry name" value="Nucleotide-diphossugar_trans"/>
</dbReference>
<feature type="transmembrane region" description="Helical" evidence="4">
    <location>
        <begin position="331"/>
        <end position="350"/>
    </location>
</feature>
<sequence>MPNILTLIFCFIVVIISIPVVTFFVQIFMSLLPLSNKSENVKRTSSTTILIPAHNESTGITQTLRNIKAQLTADVKVLVVADNCNDDTATVARSHGVEVIERFHETKRGKGFALDFGIQHLAKNPPDIVLILDADCLLGENAISTLVNEAMQYKRPIQGLYLMHAKADSPLKIKIAAFAWAVKNWARPLGFHRLCLPCQLMGSGMAFPWQVISQVNLASGHIVEDMKLGVDLAKLKLAPRFCPAALITSEFPSSAEGIKTQRTRWEHGHIGMIVKEGLPLIMQSIQQANLNMLALALDMCVPPLALLVLIISTLSAVCMFIVILTQQLMPWSWIFLDLLLVATAVILAWYKFGRHIVKFSELLMVPLYVLAKVPLYIKFVFKRQSEWVRSKRDH</sequence>
<feature type="transmembrane region" description="Helical" evidence="4">
    <location>
        <begin position="362"/>
        <end position="381"/>
    </location>
</feature>
<evidence type="ECO:0000256" key="4">
    <source>
        <dbReference type="SAM" id="Phobius"/>
    </source>
</evidence>
<reference evidence="5 6" key="2">
    <citation type="journal article" date="2011" name="J. Bacteriol.">
        <title>Genomes of three methylotrophs from a single niche uncover genetic and metabolic divergence of Methylophilaceae.</title>
        <authorList>
            <person name="Lapidus A."/>
            <person name="Clum A."/>
            <person name="Labutti K."/>
            <person name="Kaluzhnaya M.G."/>
            <person name="Lim S."/>
            <person name="Beck D.A."/>
            <person name="Glavina Del Rio T."/>
            <person name="Nolan M."/>
            <person name="Mavromatis K."/>
            <person name="Huntemann M."/>
            <person name="Lucas S."/>
            <person name="Lidstrom M.E."/>
            <person name="Ivanova N."/>
            <person name="Chistoserdova L."/>
        </authorList>
    </citation>
    <scope>NUCLEOTIDE SEQUENCE [LARGE SCALE GENOMIC DNA]</scope>
    <source>
        <strain evidence="5 6">301</strain>
    </source>
</reference>
<evidence type="ECO:0000313" key="5">
    <source>
        <dbReference type="EMBL" id="ADI30618.1"/>
    </source>
</evidence>
<keyword evidence="4" id="KW-1133">Transmembrane helix</keyword>
<name>D7DLE7_METV0</name>
<dbReference type="Pfam" id="PF13641">
    <property type="entry name" value="Glyco_tranf_2_3"/>
    <property type="match status" value="1"/>
</dbReference>
<keyword evidence="3 5" id="KW-0808">Transferase</keyword>
<dbReference type="PANTHER" id="PTHR43630:SF1">
    <property type="entry name" value="POLY-BETA-1,6-N-ACETYL-D-GLUCOSAMINE SYNTHASE"/>
    <property type="match status" value="1"/>
</dbReference>
<dbReference type="HOGENOM" id="CLU_023978_1_2_4"/>
<dbReference type="STRING" id="666681.M301_2253"/>
<proteinExistence type="inferred from homology"/>
<dbReference type="OrthoDB" id="9797391at2"/>
<evidence type="ECO:0000256" key="2">
    <source>
        <dbReference type="ARBA" id="ARBA00022676"/>
    </source>
</evidence>
<dbReference type="CDD" id="cd06438">
    <property type="entry name" value="EpsO_like"/>
    <property type="match status" value="1"/>
</dbReference>
<dbReference type="EMBL" id="CP002056">
    <property type="protein sequence ID" value="ADI30618.1"/>
    <property type="molecule type" value="Genomic_DNA"/>
</dbReference>
<feature type="transmembrane region" description="Helical" evidence="4">
    <location>
        <begin position="304"/>
        <end position="325"/>
    </location>
</feature>
<keyword evidence="4" id="KW-0472">Membrane</keyword>
<evidence type="ECO:0000256" key="3">
    <source>
        <dbReference type="ARBA" id="ARBA00022679"/>
    </source>
</evidence>
<evidence type="ECO:0000313" key="6">
    <source>
        <dbReference type="Proteomes" id="UP000000383"/>
    </source>
</evidence>
<evidence type="ECO:0000256" key="1">
    <source>
        <dbReference type="ARBA" id="ARBA00006739"/>
    </source>
</evidence>
<accession>D7DLE7</accession>
<feature type="transmembrane region" description="Helical" evidence="4">
    <location>
        <begin position="6"/>
        <end position="34"/>
    </location>
</feature>
<comment type="similarity">
    <text evidence="1">Belongs to the glycosyltransferase 2 family.</text>
</comment>
<keyword evidence="2" id="KW-0328">Glycosyltransferase</keyword>
<keyword evidence="4" id="KW-0812">Transmembrane</keyword>
<reference evidence="6" key="1">
    <citation type="submission" date="2010-05" db="EMBL/GenBank/DDBJ databases">
        <title>Complete sequence of Methylotenera sp. 301.</title>
        <authorList>
            <person name="Lucas S."/>
            <person name="Copeland A."/>
            <person name="Lapidus A."/>
            <person name="Cheng J.-F."/>
            <person name="Bruce D."/>
            <person name="Goodwin L."/>
            <person name="Pitluck S."/>
            <person name="Clum A."/>
            <person name="Land M."/>
            <person name="Hauser L."/>
            <person name="Kyrpides N."/>
            <person name="Ivanova N."/>
            <person name="Chistoservova L."/>
            <person name="Kalyuzhnaya M."/>
            <person name="Woyke T."/>
        </authorList>
    </citation>
    <scope>NUCLEOTIDE SEQUENCE [LARGE SCALE GENOMIC DNA]</scope>
    <source>
        <strain evidence="6">301</strain>
    </source>
</reference>
<dbReference type="AlphaFoldDB" id="D7DLE7"/>
<organism evidence="5 6">
    <name type="scientific">Methylotenera versatilis (strain 301)</name>
    <dbReference type="NCBI Taxonomy" id="666681"/>
    <lineage>
        <taxon>Bacteria</taxon>
        <taxon>Pseudomonadati</taxon>
        <taxon>Pseudomonadota</taxon>
        <taxon>Betaproteobacteria</taxon>
        <taxon>Nitrosomonadales</taxon>
        <taxon>Methylophilaceae</taxon>
        <taxon>Methylotenera</taxon>
    </lineage>
</organism>
<gene>
    <name evidence="5" type="ordered locus">M301_2253</name>
</gene>
<dbReference type="Gene3D" id="3.90.550.10">
    <property type="entry name" value="Spore Coat Polysaccharide Biosynthesis Protein SpsA, Chain A"/>
    <property type="match status" value="1"/>
</dbReference>
<keyword evidence="6" id="KW-1185">Reference proteome</keyword>
<dbReference type="GO" id="GO:0016757">
    <property type="term" value="F:glycosyltransferase activity"/>
    <property type="evidence" value="ECO:0007669"/>
    <property type="project" value="UniProtKB-KW"/>
</dbReference>